<dbReference type="Gene3D" id="3.90.1150.10">
    <property type="entry name" value="Aspartate Aminotransferase, domain 1"/>
    <property type="match status" value="1"/>
</dbReference>
<dbReference type="InterPro" id="IPR005814">
    <property type="entry name" value="Aminotrans_3"/>
</dbReference>
<keyword evidence="4 5" id="KW-0663">Pyridoxal phosphate</keyword>
<dbReference type="PIRSF" id="PIRSF000521">
    <property type="entry name" value="Transaminase_4ab_Lys_Orn"/>
    <property type="match status" value="1"/>
</dbReference>
<proteinExistence type="inferred from homology"/>
<dbReference type="SUPFAM" id="SSF53383">
    <property type="entry name" value="PLP-dependent transferases"/>
    <property type="match status" value="1"/>
</dbReference>
<dbReference type="EMBL" id="CP046457">
    <property type="protein sequence ID" value="QGU00821.1"/>
    <property type="molecule type" value="Genomic_DNA"/>
</dbReference>
<comment type="miscellaneous">
    <text evidence="5">May also have succinyldiaminopimelate aminotransferase activity, thus carrying out the corresponding step in lysine biosynthesis.</text>
</comment>
<dbReference type="GO" id="GO:0030170">
    <property type="term" value="F:pyridoxal phosphate binding"/>
    <property type="evidence" value="ECO:0007669"/>
    <property type="project" value="InterPro"/>
</dbReference>
<sequence length="395" mass="43383">MTNKDIMDKGQQYVMNTYGRFPITMVKGEGAYLWDVDGKQYLDFVGGIAVCSLGHCNNDLQKVLKEQATKLWHTSNLYWIKPQVELAEKLVNLSGMGKAFFCNSGAEANEAAIKLARKYFYRKKEGNKNEIVVFNNSFHGRTLATVTATGQPKYQEGFAPLPTGFAYAEFNNIDSVKNVVNENTCAIMVEAIQGEGGITPADLNFLQEIRKICDQQNLLLIFDEVQTGIGRTGEFFSYQTYGVTPDIITLAKGLGGGFPIGAMLATDDAANGFAPGDHASTFGGNYLATVVANEVVDTISEQQFLDNVDKAAEQLFKGINELNDSRIKNIRGKGLMLGIEFDTEVKDLISICMNKGLLLIGAGTHVLRFVPPLNIKSLEITQAVSILKEALKEWN</sequence>
<feature type="modified residue" description="N6-(pyridoxal phosphate)lysine" evidence="5">
    <location>
        <position position="252"/>
    </location>
</feature>
<dbReference type="InterPro" id="IPR049704">
    <property type="entry name" value="Aminotrans_3_PPA_site"/>
</dbReference>
<feature type="binding site" evidence="5">
    <location>
        <position position="141"/>
    </location>
    <ligand>
        <name>N(2)-acetyl-L-ornithine</name>
        <dbReference type="ChEBI" id="CHEBI:57805"/>
    </ligand>
</feature>
<dbReference type="RefSeq" id="WP_156204569.1">
    <property type="nucleotide sequence ID" value="NZ_CP046457.1"/>
</dbReference>
<dbReference type="AlphaFoldDB" id="A0A6I6DPB0"/>
<comment type="catalytic activity">
    <reaction evidence="5">
        <text>N(2)-acetyl-L-ornithine + 2-oxoglutarate = N-acetyl-L-glutamate 5-semialdehyde + L-glutamate</text>
        <dbReference type="Rhea" id="RHEA:18049"/>
        <dbReference type="ChEBI" id="CHEBI:16810"/>
        <dbReference type="ChEBI" id="CHEBI:29123"/>
        <dbReference type="ChEBI" id="CHEBI:29985"/>
        <dbReference type="ChEBI" id="CHEBI:57805"/>
        <dbReference type="EC" id="2.6.1.11"/>
    </reaction>
</comment>
<dbReference type="GO" id="GO:0005737">
    <property type="term" value="C:cytoplasm"/>
    <property type="evidence" value="ECO:0007669"/>
    <property type="project" value="UniProtKB-SubCell"/>
</dbReference>
<dbReference type="NCBIfam" id="TIGR00707">
    <property type="entry name" value="argD"/>
    <property type="match status" value="1"/>
</dbReference>
<evidence type="ECO:0000256" key="5">
    <source>
        <dbReference type="HAMAP-Rule" id="MF_01107"/>
    </source>
</evidence>
<evidence type="ECO:0000256" key="1">
    <source>
        <dbReference type="ARBA" id="ARBA00022576"/>
    </source>
</evidence>
<dbReference type="InterPro" id="IPR050103">
    <property type="entry name" value="Class-III_PLP-dep_AT"/>
</dbReference>
<feature type="binding site" evidence="5">
    <location>
        <position position="281"/>
    </location>
    <ligand>
        <name>pyridoxal 5'-phosphate</name>
        <dbReference type="ChEBI" id="CHEBI:597326"/>
    </ligand>
</feature>
<gene>
    <name evidence="5" type="primary">argD</name>
    <name evidence="6" type="ORF">SYNTR_2227</name>
</gene>
<comment type="cofactor">
    <cofactor evidence="5">
        <name>pyridoxal 5'-phosphate</name>
        <dbReference type="ChEBI" id="CHEBI:597326"/>
    </cofactor>
    <text evidence="5">Binds 1 pyridoxal phosphate per subunit.</text>
</comment>
<dbReference type="CDD" id="cd00610">
    <property type="entry name" value="OAT_like"/>
    <property type="match status" value="1"/>
</dbReference>
<evidence type="ECO:0000256" key="4">
    <source>
        <dbReference type="ARBA" id="ARBA00022898"/>
    </source>
</evidence>
<keyword evidence="3 5" id="KW-0808">Transferase</keyword>
<evidence type="ECO:0000313" key="6">
    <source>
        <dbReference type="EMBL" id="QGU00821.1"/>
    </source>
</evidence>
<dbReference type="InterPro" id="IPR015424">
    <property type="entry name" value="PyrdxlP-dep_Trfase"/>
</dbReference>
<keyword evidence="5" id="KW-0963">Cytoplasm</keyword>
<dbReference type="GO" id="GO:0006526">
    <property type="term" value="P:L-arginine biosynthetic process"/>
    <property type="evidence" value="ECO:0007669"/>
    <property type="project" value="UniProtKB-UniRule"/>
</dbReference>
<name>A0A6I6DPB0_9FIRM</name>
<comment type="pathway">
    <text evidence="5">Amino-acid biosynthesis; L-arginine biosynthesis; N(2)-acetyl-L-ornithine from L-glutamate: step 4/4.</text>
</comment>
<dbReference type="GO" id="GO:0003992">
    <property type="term" value="F:N2-acetyl-L-ornithine:2-oxoglutarate 5-aminotransferase activity"/>
    <property type="evidence" value="ECO:0007669"/>
    <property type="project" value="UniProtKB-UniRule"/>
</dbReference>
<dbReference type="InterPro" id="IPR015421">
    <property type="entry name" value="PyrdxlP-dep_Trfase_major"/>
</dbReference>
<feature type="binding site" evidence="5">
    <location>
        <position position="138"/>
    </location>
    <ligand>
        <name>pyridoxal 5'-phosphate</name>
        <dbReference type="ChEBI" id="CHEBI:597326"/>
    </ligand>
</feature>
<feature type="binding site" evidence="5">
    <location>
        <begin position="223"/>
        <end position="226"/>
    </location>
    <ligand>
        <name>pyridoxal 5'-phosphate</name>
        <dbReference type="ChEBI" id="CHEBI:597326"/>
    </ligand>
</feature>
<dbReference type="HAMAP" id="MF_01107">
    <property type="entry name" value="ArgD_aminotrans_3"/>
    <property type="match status" value="1"/>
</dbReference>
<dbReference type="Pfam" id="PF00202">
    <property type="entry name" value="Aminotran_3"/>
    <property type="match status" value="1"/>
</dbReference>
<dbReference type="EC" id="2.6.1.11" evidence="5"/>
<dbReference type="OrthoDB" id="9801052at2"/>
<accession>A0A6I6DPB0</accession>
<dbReference type="Proteomes" id="UP000426444">
    <property type="component" value="Chromosome"/>
</dbReference>
<keyword evidence="7" id="KW-1185">Reference proteome</keyword>
<keyword evidence="5" id="KW-0055">Arginine biosynthesis</keyword>
<dbReference type="PANTHER" id="PTHR11986">
    <property type="entry name" value="AMINOTRANSFERASE CLASS III"/>
    <property type="match status" value="1"/>
</dbReference>
<organism evidence="6 7">
    <name type="scientific">Candidatus Syntrophocurvum alkaliphilum</name>
    <dbReference type="NCBI Taxonomy" id="2293317"/>
    <lineage>
        <taxon>Bacteria</taxon>
        <taxon>Bacillati</taxon>
        <taxon>Bacillota</taxon>
        <taxon>Clostridia</taxon>
        <taxon>Eubacteriales</taxon>
        <taxon>Syntrophomonadaceae</taxon>
        <taxon>Candidatus Syntrophocurvum</taxon>
    </lineage>
</organism>
<dbReference type="InterPro" id="IPR015422">
    <property type="entry name" value="PyrdxlP-dep_Trfase_small"/>
</dbReference>
<dbReference type="Gene3D" id="3.40.640.10">
    <property type="entry name" value="Type I PLP-dependent aspartate aminotransferase-like (Major domain)"/>
    <property type="match status" value="1"/>
</dbReference>
<keyword evidence="2 5" id="KW-0028">Amino-acid biosynthesis</keyword>
<reference evidence="7" key="1">
    <citation type="journal article" date="2019" name="Microbiology">
        <title>Complete Genome Sequence of an Uncultured Bacterium of the Candidate Phylum Bipolaricaulota.</title>
        <authorList>
            <person name="Kadnikov V.V."/>
            <person name="Mardanov A.V."/>
            <person name="Beletsky A.V."/>
            <person name="Frank Y.A."/>
            <person name="Karnachuk O.V."/>
            <person name="Ravin N.V."/>
        </authorList>
    </citation>
    <scope>NUCLEOTIDE SEQUENCE [LARGE SCALE GENOMIC DNA]</scope>
</reference>
<feature type="binding site" evidence="5">
    <location>
        <position position="280"/>
    </location>
    <ligand>
        <name>N(2)-acetyl-L-ornithine</name>
        <dbReference type="ChEBI" id="CHEBI:57805"/>
    </ligand>
</feature>
<comment type="subcellular location">
    <subcellularLocation>
        <location evidence="5">Cytoplasm</location>
    </subcellularLocation>
</comment>
<dbReference type="FunFam" id="3.40.640.10:FF:000004">
    <property type="entry name" value="Acetylornithine aminotransferase"/>
    <property type="match status" value="1"/>
</dbReference>
<dbReference type="KEGG" id="salq:SYNTR_2227"/>
<evidence type="ECO:0000256" key="3">
    <source>
        <dbReference type="ARBA" id="ARBA00022679"/>
    </source>
</evidence>
<evidence type="ECO:0000313" key="7">
    <source>
        <dbReference type="Proteomes" id="UP000426444"/>
    </source>
</evidence>
<dbReference type="GO" id="GO:0042802">
    <property type="term" value="F:identical protein binding"/>
    <property type="evidence" value="ECO:0007669"/>
    <property type="project" value="TreeGrafter"/>
</dbReference>
<protein>
    <recommendedName>
        <fullName evidence="5">Acetylornithine aminotransferase</fullName>
        <shortName evidence="5">ACOAT</shortName>
        <ecNumber evidence="5">2.6.1.11</ecNumber>
    </recommendedName>
</protein>
<comment type="similarity">
    <text evidence="5">Belongs to the class-III pyridoxal-phosphate-dependent aminotransferase family. ArgD subfamily.</text>
</comment>
<feature type="binding site" evidence="5">
    <location>
        <begin position="105"/>
        <end position="106"/>
    </location>
    <ligand>
        <name>pyridoxal 5'-phosphate</name>
        <dbReference type="ChEBI" id="CHEBI:597326"/>
    </ligand>
</feature>
<keyword evidence="1 5" id="KW-0032">Aminotransferase</keyword>
<dbReference type="UniPathway" id="UPA00068">
    <property type="reaction ID" value="UER00109"/>
</dbReference>
<evidence type="ECO:0000256" key="2">
    <source>
        <dbReference type="ARBA" id="ARBA00022605"/>
    </source>
</evidence>
<dbReference type="PANTHER" id="PTHR11986:SF79">
    <property type="entry name" value="ACETYLORNITHINE AMINOTRANSFERASE, MITOCHONDRIAL"/>
    <property type="match status" value="1"/>
</dbReference>
<dbReference type="NCBIfam" id="NF002325">
    <property type="entry name" value="PRK01278.1"/>
    <property type="match status" value="1"/>
</dbReference>
<comment type="subunit">
    <text evidence="5">Homodimer.</text>
</comment>
<dbReference type="PROSITE" id="PS00600">
    <property type="entry name" value="AA_TRANSFER_CLASS_3"/>
    <property type="match status" value="1"/>
</dbReference>
<dbReference type="InterPro" id="IPR004636">
    <property type="entry name" value="AcOrn/SuccOrn_fam"/>
</dbReference>